<evidence type="ECO:0000313" key="4">
    <source>
        <dbReference type="EMBL" id="CAE8606905.1"/>
    </source>
</evidence>
<gene>
    <name evidence="4" type="ORF">PGLA1383_LOCUS24859</name>
    <name evidence="3" type="ORF">PGLA1383_LOCUS4270</name>
</gene>
<dbReference type="Proteomes" id="UP000654075">
    <property type="component" value="Unassembled WGS sequence"/>
</dbReference>
<proteinExistence type="predicted"/>
<feature type="region of interest" description="Disordered" evidence="1">
    <location>
        <begin position="1"/>
        <end position="22"/>
    </location>
</feature>
<keyword evidence="5" id="KW-1185">Reference proteome</keyword>
<dbReference type="EMBL" id="CAJNNV010020031">
    <property type="protein sequence ID" value="CAE8606905.1"/>
    <property type="molecule type" value="Genomic_DNA"/>
</dbReference>
<comment type="caution">
    <text evidence="3">The sequence shown here is derived from an EMBL/GenBank/DDBJ whole genome shotgun (WGS) entry which is preliminary data.</text>
</comment>
<dbReference type="EMBL" id="CAJNNV010001592">
    <property type="protein sequence ID" value="CAE8585361.1"/>
    <property type="molecule type" value="Genomic_DNA"/>
</dbReference>
<feature type="transmembrane region" description="Helical" evidence="2">
    <location>
        <begin position="53"/>
        <end position="71"/>
    </location>
</feature>
<feature type="compositionally biased region" description="Basic residues" evidence="1">
    <location>
        <begin position="1"/>
        <end position="10"/>
    </location>
</feature>
<sequence length="99" mass="11144">LLRGTRRRRRQPEQQPQHDGRLGRVRGLGIGLVQQWHLRSKVLLGWMHAGRKVAAIFYFTVGICGCLRMSFAGDVLMRFAAHILLALLLDDHAACSLQG</sequence>
<reference evidence="3" key="1">
    <citation type="submission" date="2021-02" db="EMBL/GenBank/DDBJ databases">
        <authorList>
            <person name="Dougan E. K."/>
            <person name="Rhodes N."/>
            <person name="Thang M."/>
            <person name="Chan C."/>
        </authorList>
    </citation>
    <scope>NUCLEOTIDE SEQUENCE</scope>
</reference>
<dbReference type="AlphaFoldDB" id="A0A813DA66"/>
<evidence type="ECO:0000313" key="5">
    <source>
        <dbReference type="Proteomes" id="UP000654075"/>
    </source>
</evidence>
<keyword evidence="2" id="KW-0812">Transmembrane</keyword>
<evidence type="ECO:0000313" key="3">
    <source>
        <dbReference type="EMBL" id="CAE8585361.1"/>
    </source>
</evidence>
<evidence type="ECO:0000256" key="2">
    <source>
        <dbReference type="SAM" id="Phobius"/>
    </source>
</evidence>
<accession>A0A813DA66</accession>
<keyword evidence="2" id="KW-0472">Membrane</keyword>
<organism evidence="3 5">
    <name type="scientific">Polarella glacialis</name>
    <name type="common">Dinoflagellate</name>
    <dbReference type="NCBI Taxonomy" id="89957"/>
    <lineage>
        <taxon>Eukaryota</taxon>
        <taxon>Sar</taxon>
        <taxon>Alveolata</taxon>
        <taxon>Dinophyceae</taxon>
        <taxon>Suessiales</taxon>
        <taxon>Suessiaceae</taxon>
        <taxon>Polarella</taxon>
    </lineage>
</organism>
<protein>
    <submittedName>
        <fullName evidence="3">Uncharacterized protein</fullName>
    </submittedName>
</protein>
<evidence type="ECO:0000256" key="1">
    <source>
        <dbReference type="SAM" id="MobiDB-lite"/>
    </source>
</evidence>
<keyword evidence="2" id="KW-1133">Transmembrane helix</keyword>
<feature type="non-terminal residue" evidence="3">
    <location>
        <position position="1"/>
    </location>
</feature>
<name>A0A813DA66_POLGL</name>